<name>A0A1B6HYC4_9HEMI</name>
<dbReference type="Pfam" id="PF11838">
    <property type="entry name" value="ERAP1_C"/>
    <property type="match status" value="1"/>
</dbReference>
<evidence type="ECO:0000259" key="1">
    <source>
        <dbReference type="Pfam" id="PF11838"/>
    </source>
</evidence>
<evidence type="ECO:0000313" key="2">
    <source>
        <dbReference type="EMBL" id="JAS79662.1"/>
    </source>
</evidence>
<dbReference type="InterPro" id="IPR024571">
    <property type="entry name" value="ERAP1-like_C_dom"/>
</dbReference>
<protein>
    <recommendedName>
        <fullName evidence="1">ERAP1-like C-terminal domain-containing protein</fullName>
    </recommendedName>
</protein>
<gene>
    <name evidence="2" type="ORF">g.3731</name>
</gene>
<dbReference type="Gene3D" id="1.25.50.20">
    <property type="match status" value="1"/>
</dbReference>
<dbReference type="EMBL" id="GECU01028044">
    <property type="protein sequence ID" value="JAS79662.1"/>
    <property type="molecule type" value="Transcribed_RNA"/>
</dbReference>
<feature type="non-terminal residue" evidence="2">
    <location>
        <position position="1"/>
    </location>
</feature>
<proteinExistence type="predicted"/>
<feature type="domain" description="ERAP1-like C-terminal" evidence="1">
    <location>
        <begin position="7"/>
        <end position="161"/>
    </location>
</feature>
<dbReference type="AlphaFoldDB" id="A0A1B6HYC4"/>
<reference evidence="2" key="1">
    <citation type="submission" date="2015-11" db="EMBL/GenBank/DDBJ databases">
        <title>De novo transcriptome assembly of four potential Pierce s Disease insect vectors from Arizona vineyards.</title>
        <authorList>
            <person name="Tassone E.E."/>
        </authorList>
    </citation>
    <scope>NUCLEOTIDE SEQUENCE</scope>
</reference>
<sequence length="180" mass="20673">ISTIDRFRAIKLGDDMISEYIRPFYSAIVDERFDDIFEIYKGAATVGLRQHALIALGATADRKNLEVLLSKYKEIESHESVYLYASLGANLKFRHEIAEFFMANYEEIKAHINNSGLLRHSLEYTLKNVLESSFMEKVLEFLKSIEGDASMRSAIDKCRDSLALKTKFRGHYKDTVFSIN</sequence>
<accession>A0A1B6HYC4</accession>
<organism evidence="2">
    <name type="scientific">Homalodisca liturata</name>
    <dbReference type="NCBI Taxonomy" id="320908"/>
    <lineage>
        <taxon>Eukaryota</taxon>
        <taxon>Metazoa</taxon>
        <taxon>Ecdysozoa</taxon>
        <taxon>Arthropoda</taxon>
        <taxon>Hexapoda</taxon>
        <taxon>Insecta</taxon>
        <taxon>Pterygota</taxon>
        <taxon>Neoptera</taxon>
        <taxon>Paraneoptera</taxon>
        <taxon>Hemiptera</taxon>
        <taxon>Auchenorrhyncha</taxon>
        <taxon>Membracoidea</taxon>
        <taxon>Cicadellidae</taxon>
        <taxon>Cicadellinae</taxon>
        <taxon>Proconiini</taxon>
        <taxon>Homalodisca</taxon>
    </lineage>
</organism>